<dbReference type="Pfam" id="PF00345">
    <property type="entry name" value="PapD_N"/>
    <property type="match status" value="1"/>
</dbReference>
<dbReference type="Pfam" id="PF02753">
    <property type="entry name" value="PapD_C"/>
    <property type="match status" value="1"/>
</dbReference>
<evidence type="ECO:0000256" key="4">
    <source>
        <dbReference type="ARBA" id="ARBA00022764"/>
    </source>
</evidence>
<evidence type="ECO:0000256" key="2">
    <source>
        <dbReference type="ARBA" id="ARBA00007399"/>
    </source>
</evidence>
<evidence type="ECO:0000313" key="8">
    <source>
        <dbReference type="EMBL" id="TVZ71992.1"/>
    </source>
</evidence>
<evidence type="ECO:0000256" key="1">
    <source>
        <dbReference type="ARBA" id="ARBA00004418"/>
    </source>
</evidence>
<dbReference type="AlphaFoldDB" id="A0A542D379"/>
<protein>
    <submittedName>
        <fullName evidence="8">P pilus assembly chaperone PapD</fullName>
    </submittedName>
</protein>
<keyword evidence="4" id="KW-0574">Periplasm</keyword>
<feature type="domain" description="Pili assembly chaperone C-terminal" evidence="7">
    <location>
        <begin position="192"/>
        <end position="250"/>
    </location>
</feature>
<dbReference type="GO" id="GO:0071555">
    <property type="term" value="P:cell wall organization"/>
    <property type="evidence" value="ECO:0007669"/>
    <property type="project" value="InterPro"/>
</dbReference>
<organism evidence="8">
    <name type="scientific">Serratia fonticola</name>
    <dbReference type="NCBI Taxonomy" id="47917"/>
    <lineage>
        <taxon>Bacteria</taxon>
        <taxon>Pseudomonadati</taxon>
        <taxon>Pseudomonadota</taxon>
        <taxon>Gammaproteobacteria</taxon>
        <taxon>Enterobacterales</taxon>
        <taxon>Yersiniaceae</taxon>
        <taxon>Serratia</taxon>
    </lineage>
</organism>
<dbReference type="InterPro" id="IPR008962">
    <property type="entry name" value="PapD-like_sf"/>
</dbReference>
<dbReference type="InterPro" id="IPR036316">
    <property type="entry name" value="Pili_assmbl_chap_C_dom_sf"/>
</dbReference>
<dbReference type="EMBL" id="VISQ01000001">
    <property type="protein sequence ID" value="TVZ71992.1"/>
    <property type="molecule type" value="Genomic_DNA"/>
</dbReference>
<evidence type="ECO:0000259" key="7">
    <source>
        <dbReference type="Pfam" id="PF02753"/>
    </source>
</evidence>
<dbReference type="SUPFAM" id="SSF49354">
    <property type="entry name" value="PapD-like"/>
    <property type="match status" value="1"/>
</dbReference>
<accession>A0A542D379</accession>
<evidence type="ECO:0000259" key="6">
    <source>
        <dbReference type="Pfam" id="PF00345"/>
    </source>
</evidence>
<dbReference type="OrthoDB" id="9131059at2"/>
<name>A0A542D379_SERFO</name>
<dbReference type="GO" id="GO:0030288">
    <property type="term" value="C:outer membrane-bounded periplasmic space"/>
    <property type="evidence" value="ECO:0007669"/>
    <property type="project" value="InterPro"/>
</dbReference>
<proteinExistence type="inferred from homology"/>
<keyword evidence="5" id="KW-0143">Chaperone</keyword>
<keyword evidence="3" id="KW-0732">Signal</keyword>
<dbReference type="InterPro" id="IPR001829">
    <property type="entry name" value="Pili_assmbl_chaperone_bac"/>
</dbReference>
<dbReference type="SUPFAM" id="SSF49584">
    <property type="entry name" value="Periplasmic chaperone C-domain"/>
    <property type="match status" value="1"/>
</dbReference>
<reference evidence="8" key="1">
    <citation type="submission" date="2019-06" db="EMBL/GenBank/DDBJ databases">
        <authorList>
            <person name="Deangelis K."/>
            <person name="Huntemann M."/>
            <person name="Clum A."/>
            <person name="Pillay M."/>
            <person name="Palaniappan K."/>
            <person name="Varghese N."/>
            <person name="Mikhailova N."/>
            <person name="Stamatis D."/>
            <person name="Reddy T."/>
            <person name="Daum C."/>
            <person name="Shapiro N."/>
            <person name="Ivanova N."/>
            <person name="Kyrpides N."/>
            <person name="Woyke T."/>
        </authorList>
    </citation>
    <scope>NUCLEOTIDE SEQUENCE [LARGE SCALE GENOMIC DNA]</scope>
    <source>
        <strain evidence="8">128R</strain>
    </source>
</reference>
<gene>
    <name evidence="8" type="ORF">FHU10_4653</name>
</gene>
<comment type="subcellular location">
    <subcellularLocation>
        <location evidence="1">Periplasm</location>
    </subcellularLocation>
</comment>
<dbReference type="Gene3D" id="2.60.40.10">
    <property type="entry name" value="Immunoglobulins"/>
    <property type="match status" value="2"/>
</dbReference>
<dbReference type="InterPro" id="IPR016147">
    <property type="entry name" value="Pili_assmbl_chaperone_N"/>
</dbReference>
<dbReference type="PRINTS" id="PR00969">
    <property type="entry name" value="CHAPERONPILI"/>
</dbReference>
<comment type="similarity">
    <text evidence="2">Belongs to the periplasmic pilus chaperone family.</text>
</comment>
<dbReference type="InterPro" id="IPR013783">
    <property type="entry name" value="Ig-like_fold"/>
</dbReference>
<comment type="caution">
    <text evidence="8">The sequence shown here is derived from an EMBL/GenBank/DDBJ whole genome shotgun (WGS) entry which is preliminary data.</text>
</comment>
<dbReference type="PANTHER" id="PTHR30251">
    <property type="entry name" value="PILUS ASSEMBLY CHAPERONE"/>
    <property type="match status" value="1"/>
</dbReference>
<dbReference type="PANTHER" id="PTHR30251:SF2">
    <property type="entry name" value="FIMBRIAL CHAPERONE YADV-RELATED"/>
    <property type="match status" value="1"/>
</dbReference>
<sequence>MPASPSISRISKGLSVHFIPLFLRRALLCAGLMMTLTHDAAASGDGISLSRTRVIFQSTDSAQTLTIQNHGSRPYLVQSAVTGSPQGREAAPFMTTPPLFRLEENSKNTLRILRKDDAGLPADRESVFYFTAIAVPAMTQPKDAQEASLAARISVGIQNTIKLFYRPVGLAMTAEEAQGGLTFHLQDGTVEVKNPTPYYLTFSRLAFDGRDVAVRDIVPMIAPFSQASYPVTGAVRQAQWTVINDYGGNSPRFTAPVQGGSK</sequence>
<evidence type="ECO:0000256" key="5">
    <source>
        <dbReference type="ARBA" id="ARBA00023186"/>
    </source>
</evidence>
<dbReference type="InterPro" id="IPR050643">
    <property type="entry name" value="Periplasmic_pilus_chap"/>
</dbReference>
<feature type="domain" description="Pili assembly chaperone N-terminal" evidence="6">
    <location>
        <begin position="46"/>
        <end position="170"/>
    </location>
</feature>
<dbReference type="InterPro" id="IPR016148">
    <property type="entry name" value="Pili_assmbl_chaperone_C"/>
</dbReference>
<evidence type="ECO:0000256" key="3">
    <source>
        <dbReference type="ARBA" id="ARBA00022729"/>
    </source>
</evidence>
<reference evidence="8" key="2">
    <citation type="submission" date="2019-08" db="EMBL/GenBank/DDBJ databases">
        <title>Investigation of anaerobic lignin degradation for improved lignocellulosic biofuels.</title>
        <authorList>
            <person name="Deangelis K.PhD."/>
        </authorList>
    </citation>
    <scope>NUCLEOTIDE SEQUENCE [LARGE SCALE GENOMIC DNA]</scope>
    <source>
        <strain evidence="8">128R</strain>
    </source>
</reference>